<evidence type="ECO:0000313" key="2">
    <source>
        <dbReference type="Proteomes" id="UP001199469"/>
    </source>
</evidence>
<gene>
    <name evidence="1" type="ORF">LQ327_22370</name>
</gene>
<comment type="caution">
    <text evidence="1">The sequence shown here is derived from an EMBL/GenBank/DDBJ whole genome shotgun (WGS) entry which is preliminary data.</text>
</comment>
<protein>
    <submittedName>
        <fullName evidence="1">STAS domain-containing protein</fullName>
    </submittedName>
</protein>
<evidence type="ECO:0000313" key="1">
    <source>
        <dbReference type="EMBL" id="MCD2196121.1"/>
    </source>
</evidence>
<accession>A0ABS8PFD0</accession>
<dbReference type="InterPro" id="IPR036513">
    <property type="entry name" value="STAS_dom_sf"/>
</dbReference>
<dbReference type="CDD" id="cd07043">
    <property type="entry name" value="STAS_anti-anti-sigma_factors"/>
    <property type="match status" value="1"/>
</dbReference>
<dbReference type="SUPFAM" id="SSF52091">
    <property type="entry name" value="SpoIIaa-like"/>
    <property type="match status" value="1"/>
</dbReference>
<name>A0ABS8PFD0_9PSEU</name>
<proteinExistence type="predicted"/>
<reference evidence="1 2" key="1">
    <citation type="submission" date="2021-11" db="EMBL/GenBank/DDBJ databases">
        <title>Draft genome sequence of Actinomycetospora sp. SF1 isolated from the rhizosphere soil.</title>
        <authorList>
            <person name="Duangmal K."/>
            <person name="Chantavorakit T."/>
        </authorList>
    </citation>
    <scope>NUCLEOTIDE SEQUENCE [LARGE SCALE GENOMIC DNA]</scope>
    <source>
        <strain evidence="1 2">TBRC 5722</strain>
    </source>
</reference>
<dbReference type="Proteomes" id="UP001199469">
    <property type="component" value="Unassembled WGS sequence"/>
</dbReference>
<organism evidence="1 2">
    <name type="scientific">Actinomycetospora endophytica</name>
    <dbReference type="NCBI Taxonomy" id="2291215"/>
    <lineage>
        <taxon>Bacteria</taxon>
        <taxon>Bacillati</taxon>
        <taxon>Actinomycetota</taxon>
        <taxon>Actinomycetes</taxon>
        <taxon>Pseudonocardiales</taxon>
        <taxon>Pseudonocardiaceae</taxon>
        <taxon>Actinomycetospora</taxon>
    </lineage>
</organism>
<dbReference type="RefSeq" id="WP_230737976.1">
    <property type="nucleotide sequence ID" value="NZ_JAJNDB010000005.1"/>
</dbReference>
<sequence>MGMLSLPRWPPAAAFVTADDTDPIGGSTSAVTVMVVGAGDRITANHLARYVDALVREGARHLIVDVSAASDCGCRLLTVLARARADLVDRGGALDVTGVSLPQFLDALQGAGPDEVFVVYDALRARSPWRRAGATGTVRTT</sequence>
<dbReference type="EMBL" id="JAJNDB010000005">
    <property type="protein sequence ID" value="MCD2196121.1"/>
    <property type="molecule type" value="Genomic_DNA"/>
</dbReference>
<dbReference type="Gene3D" id="3.30.750.24">
    <property type="entry name" value="STAS domain"/>
    <property type="match status" value="1"/>
</dbReference>
<keyword evidence="2" id="KW-1185">Reference proteome</keyword>